<protein>
    <recommendedName>
        <fullName evidence="3">Lipase</fullName>
    </recommendedName>
</protein>
<dbReference type="RefSeq" id="WP_215822627.1">
    <property type="nucleotide sequence ID" value="NZ_JAGSOY010000244.1"/>
</dbReference>
<feature type="non-terminal residue" evidence="1">
    <location>
        <position position="461"/>
    </location>
</feature>
<dbReference type="Gene3D" id="3.40.50.1820">
    <property type="entry name" value="alpha/beta hydrolase"/>
    <property type="match status" value="1"/>
</dbReference>
<dbReference type="SUPFAM" id="SSF53474">
    <property type="entry name" value="alpha/beta-Hydrolases"/>
    <property type="match status" value="2"/>
</dbReference>
<proteinExistence type="predicted"/>
<name>A0ABS5ZK92_9GAMM</name>
<organism evidence="1 2">
    <name type="scientific">Zooshikella harenae</name>
    <dbReference type="NCBI Taxonomy" id="2827238"/>
    <lineage>
        <taxon>Bacteria</taxon>
        <taxon>Pseudomonadati</taxon>
        <taxon>Pseudomonadota</taxon>
        <taxon>Gammaproteobacteria</taxon>
        <taxon>Oceanospirillales</taxon>
        <taxon>Zooshikellaceae</taxon>
        <taxon>Zooshikella</taxon>
    </lineage>
</organism>
<sequence length="461" mass="50961">YHIHHFQGNTDTGFAGTVFKDTQNEDQLIIAMRGTEGVVDILGQDGALATGLSLTVGQLLQTGKINDFLKKAGILDDEGNTVAEYHGKIKFVGHSLGGHLALVANYRYPELQDETYTFNGAGISRLFSAATPDRLIINIRELTRKLLGSPILKESKVYNIYSEPGLEVTANKITFVKPSDYHPTFIEKQGGSDITSDISFDNHSMVNLVNSLSVQRIFAYLDAENSYGEINSYLNLVSNKVVELRNQDGTPIADTENAGESLSIAMHHLAQFLGEKYIALATQENASSVAEYNPALFLNKAEEFYNQLVNEFGKTPPFTIEPMYKLNDKVDQLIADYGEEVIGKVTRYSLMNLSPFIVIPKNADYNQGIFADDRYQWDGSFSKELIAQRAGFMEKVLIRNAQQLANDEAVGDDDVMYVDHWLEGKTNTLGEVQGVTTLRGGNASENPLNAKQVVFGNLDSN</sequence>
<feature type="non-terminal residue" evidence="1">
    <location>
        <position position="1"/>
    </location>
</feature>
<evidence type="ECO:0000313" key="2">
    <source>
        <dbReference type="Proteomes" id="UP000690515"/>
    </source>
</evidence>
<reference evidence="1 2" key="1">
    <citation type="submission" date="2021-04" db="EMBL/GenBank/DDBJ databases">
        <authorList>
            <person name="Pira H."/>
            <person name="Risdian C."/>
            <person name="Wink J."/>
        </authorList>
    </citation>
    <scope>NUCLEOTIDE SEQUENCE [LARGE SCALE GENOMIC DNA]</scope>
    <source>
        <strain evidence="1 2">WH53</strain>
    </source>
</reference>
<dbReference type="Proteomes" id="UP000690515">
    <property type="component" value="Unassembled WGS sequence"/>
</dbReference>
<gene>
    <name evidence="1" type="ORF">KCG35_25320</name>
</gene>
<dbReference type="EMBL" id="JAGSOY010000244">
    <property type="protein sequence ID" value="MBU2714374.1"/>
    <property type="molecule type" value="Genomic_DNA"/>
</dbReference>
<dbReference type="InterPro" id="IPR029058">
    <property type="entry name" value="AB_hydrolase_fold"/>
</dbReference>
<evidence type="ECO:0000313" key="1">
    <source>
        <dbReference type="EMBL" id="MBU2714374.1"/>
    </source>
</evidence>
<keyword evidence="2" id="KW-1185">Reference proteome</keyword>
<evidence type="ECO:0008006" key="3">
    <source>
        <dbReference type="Google" id="ProtNLM"/>
    </source>
</evidence>
<comment type="caution">
    <text evidence="1">The sequence shown here is derived from an EMBL/GenBank/DDBJ whole genome shotgun (WGS) entry which is preliminary data.</text>
</comment>
<accession>A0ABS5ZK92</accession>